<evidence type="ECO:0000313" key="1">
    <source>
        <dbReference type="EMBL" id="GIX70399.1"/>
    </source>
</evidence>
<evidence type="ECO:0000313" key="2">
    <source>
        <dbReference type="Proteomes" id="UP001054945"/>
    </source>
</evidence>
<organism evidence="1 2">
    <name type="scientific">Caerostris extrusa</name>
    <name type="common">Bark spider</name>
    <name type="synonym">Caerostris bankana</name>
    <dbReference type="NCBI Taxonomy" id="172846"/>
    <lineage>
        <taxon>Eukaryota</taxon>
        <taxon>Metazoa</taxon>
        <taxon>Ecdysozoa</taxon>
        <taxon>Arthropoda</taxon>
        <taxon>Chelicerata</taxon>
        <taxon>Arachnida</taxon>
        <taxon>Araneae</taxon>
        <taxon>Araneomorphae</taxon>
        <taxon>Entelegynae</taxon>
        <taxon>Araneoidea</taxon>
        <taxon>Araneidae</taxon>
        <taxon>Caerostris</taxon>
    </lineage>
</organism>
<name>A0AAV4MEG2_CAEEX</name>
<comment type="caution">
    <text evidence="1">The sequence shown here is derived from an EMBL/GenBank/DDBJ whole genome shotgun (WGS) entry which is preliminary data.</text>
</comment>
<dbReference type="Proteomes" id="UP001054945">
    <property type="component" value="Unassembled WGS sequence"/>
</dbReference>
<dbReference type="EMBL" id="BPLR01019674">
    <property type="protein sequence ID" value="GIX70399.1"/>
    <property type="molecule type" value="Genomic_DNA"/>
</dbReference>
<proteinExistence type="predicted"/>
<reference evidence="1 2" key="1">
    <citation type="submission" date="2021-06" db="EMBL/GenBank/DDBJ databases">
        <title>Caerostris extrusa draft genome.</title>
        <authorList>
            <person name="Kono N."/>
            <person name="Arakawa K."/>
        </authorList>
    </citation>
    <scope>NUCLEOTIDE SEQUENCE [LARGE SCALE GENOMIC DNA]</scope>
</reference>
<sequence>MAQPKLNDISDARPEAVAYGWLYQNCSCPVQVRRVAVVRIYGCAAILSAESVSSNRPPAIMTRVWLSSPPPVSPSLILALEILGKHIAIQ</sequence>
<accession>A0AAV4MEG2</accession>
<gene>
    <name evidence="1" type="ORF">CEXT_100841</name>
</gene>
<dbReference type="AlphaFoldDB" id="A0AAV4MEG2"/>
<keyword evidence="2" id="KW-1185">Reference proteome</keyword>
<protein>
    <submittedName>
        <fullName evidence="1">Uncharacterized protein</fullName>
    </submittedName>
</protein>